<dbReference type="AlphaFoldDB" id="A0A2P5FDT1"/>
<protein>
    <submittedName>
        <fullName evidence="1">Uncharacterized protein</fullName>
    </submittedName>
</protein>
<comment type="caution">
    <text evidence="1">The sequence shown here is derived from an EMBL/GenBank/DDBJ whole genome shotgun (WGS) entry which is preliminary data.</text>
</comment>
<keyword evidence="2" id="KW-1185">Reference proteome</keyword>
<evidence type="ECO:0000313" key="1">
    <source>
        <dbReference type="EMBL" id="PON95943.1"/>
    </source>
</evidence>
<sequence length="66" mass="7669">MEKSFTIAARLVEFGLDDHVGDEMRGLTRLFQQSLSLRLGRHLPILFKFLADFDSRLYQHEFVAGK</sequence>
<gene>
    <name evidence="1" type="ORF">TorRG33x02_081910</name>
</gene>
<evidence type="ECO:0000313" key="2">
    <source>
        <dbReference type="Proteomes" id="UP000237000"/>
    </source>
</evidence>
<reference evidence="2" key="1">
    <citation type="submission" date="2016-06" db="EMBL/GenBank/DDBJ databases">
        <title>Parallel loss of symbiosis genes in relatives of nitrogen-fixing non-legume Parasponia.</title>
        <authorList>
            <person name="Van Velzen R."/>
            <person name="Holmer R."/>
            <person name="Bu F."/>
            <person name="Rutten L."/>
            <person name="Van Zeijl A."/>
            <person name="Liu W."/>
            <person name="Santuari L."/>
            <person name="Cao Q."/>
            <person name="Sharma T."/>
            <person name="Shen D."/>
            <person name="Roswanjaya Y."/>
            <person name="Wardhani T."/>
            <person name="Kalhor M.S."/>
            <person name="Jansen J."/>
            <person name="Van den Hoogen J."/>
            <person name="Gungor B."/>
            <person name="Hartog M."/>
            <person name="Hontelez J."/>
            <person name="Verver J."/>
            <person name="Yang W.-C."/>
            <person name="Schijlen E."/>
            <person name="Repin R."/>
            <person name="Schilthuizen M."/>
            <person name="Schranz E."/>
            <person name="Heidstra R."/>
            <person name="Miyata K."/>
            <person name="Fedorova E."/>
            <person name="Kohlen W."/>
            <person name="Bisseling T."/>
            <person name="Smit S."/>
            <person name="Geurts R."/>
        </authorList>
    </citation>
    <scope>NUCLEOTIDE SEQUENCE [LARGE SCALE GENOMIC DNA]</scope>
    <source>
        <strain evidence="2">cv. RG33-2</strain>
    </source>
</reference>
<name>A0A2P5FDT1_TREOI</name>
<organism evidence="1 2">
    <name type="scientific">Trema orientale</name>
    <name type="common">Charcoal tree</name>
    <name type="synonym">Celtis orientalis</name>
    <dbReference type="NCBI Taxonomy" id="63057"/>
    <lineage>
        <taxon>Eukaryota</taxon>
        <taxon>Viridiplantae</taxon>
        <taxon>Streptophyta</taxon>
        <taxon>Embryophyta</taxon>
        <taxon>Tracheophyta</taxon>
        <taxon>Spermatophyta</taxon>
        <taxon>Magnoliopsida</taxon>
        <taxon>eudicotyledons</taxon>
        <taxon>Gunneridae</taxon>
        <taxon>Pentapetalae</taxon>
        <taxon>rosids</taxon>
        <taxon>fabids</taxon>
        <taxon>Rosales</taxon>
        <taxon>Cannabaceae</taxon>
        <taxon>Trema</taxon>
    </lineage>
</organism>
<feature type="non-terminal residue" evidence="1">
    <location>
        <position position="66"/>
    </location>
</feature>
<dbReference type="EMBL" id="JXTC01000041">
    <property type="protein sequence ID" value="PON95943.1"/>
    <property type="molecule type" value="Genomic_DNA"/>
</dbReference>
<dbReference type="InParanoid" id="A0A2P5FDT1"/>
<accession>A0A2P5FDT1</accession>
<dbReference type="Proteomes" id="UP000237000">
    <property type="component" value="Unassembled WGS sequence"/>
</dbReference>
<proteinExistence type="predicted"/>